<dbReference type="PANTHER" id="PTHR34981:SF1">
    <property type="entry name" value="CELL DIVISION PROTEIN ZAPA"/>
    <property type="match status" value="1"/>
</dbReference>
<evidence type="ECO:0000256" key="8">
    <source>
        <dbReference type="ARBA" id="ARBA00023306"/>
    </source>
</evidence>
<evidence type="ECO:0000313" key="13">
    <source>
        <dbReference type="EMBL" id="RDH86741.1"/>
    </source>
</evidence>
<keyword evidence="8" id="KW-0131">Cell cycle</keyword>
<evidence type="ECO:0000256" key="5">
    <source>
        <dbReference type="ARBA" id="ARBA00022618"/>
    </source>
</evidence>
<dbReference type="InterPro" id="IPR007838">
    <property type="entry name" value="Cell_div_ZapA-like"/>
</dbReference>
<evidence type="ECO:0000256" key="1">
    <source>
        <dbReference type="ARBA" id="ARBA00004496"/>
    </source>
</evidence>
<evidence type="ECO:0000256" key="6">
    <source>
        <dbReference type="ARBA" id="ARBA00023054"/>
    </source>
</evidence>
<dbReference type="Gene3D" id="3.30.160.880">
    <property type="entry name" value="Cell division protein ZapA protomer, N-terminal domain"/>
    <property type="match status" value="1"/>
</dbReference>
<proteinExistence type="inferred from homology"/>
<comment type="function">
    <text evidence="9">Activator of cell division through the inhibition of FtsZ GTPase activity, therefore promoting FtsZ assembly into bundles of protofilaments necessary for the formation of the division Z ring. It is recruited early at mid-cell but it is not essential for cell division.</text>
</comment>
<accession>A0A370DRG3</accession>
<comment type="subcellular location">
    <subcellularLocation>
        <location evidence="1">Cytoplasm</location>
    </subcellularLocation>
</comment>
<comment type="similarity">
    <text evidence="2">Belongs to the ZapA family. Type 1 subfamily.</text>
</comment>
<dbReference type="Pfam" id="PF05164">
    <property type="entry name" value="ZapA"/>
    <property type="match status" value="1"/>
</dbReference>
<dbReference type="GO" id="GO:0000921">
    <property type="term" value="P:septin ring assembly"/>
    <property type="evidence" value="ECO:0007669"/>
    <property type="project" value="TreeGrafter"/>
</dbReference>
<comment type="subunit">
    <text evidence="10">Homodimer. Interacts with FtsZ.</text>
</comment>
<evidence type="ECO:0000256" key="10">
    <source>
        <dbReference type="ARBA" id="ARBA00026068"/>
    </source>
</evidence>
<name>A0A370DRG3_9GAMM</name>
<dbReference type="PANTHER" id="PTHR34981">
    <property type="entry name" value="CELL DIVISION PROTEIN ZAPA"/>
    <property type="match status" value="1"/>
</dbReference>
<organism evidence="13 14">
    <name type="scientific">endosymbiont of Escarpia spicata</name>
    <dbReference type="NCBI Taxonomy" id="2200908"/>
    <lineage>
        <taxon>Bacteria</taxon>
        <taxon>Pseudomonadati</taxon>
        <taxon>Pseudomonadota</taxon>
        <taxon>Gammaproteobacteria</taxon>
        <taxon>sulfur-oxidizing symbionts</taxon>
    </lineage>
</organism>
<dbReference type="GO" id="GO:0005829">
    <property type="term" value="C:cytosol"/>
    <property type="evidence" value="ECO:0007669"/>
    <property type="project" value="TreeGrafter"/>
</dbReference>
<evidence type="ECO:0000256" key="11">
    <source>
        <dbReference type="ARBA" id="ARBA00033158"/>
    </source>
</evidence>
<evidence type="ECO:0000313" key="14">
    <source>
        <dbReference type="Proteomes" id="UP000254771"/>
    </source>
</evidence>
<evidence type="ECO:0000256" key="2">
    <source>
        <dbReference type="ARBA" id="ARBA00010074"/>
    </source>
</evidence>
<comment type="caution">
    <text evidence="13">The sequence shown here is derived from an EMBL/GenBank/DDBJ whole genome shotgun (WGS) entry which is preliminary data.</text>
</comment>
<dbReference type="AlphaFoldDB" id="A0A370DRG3"/>
<dbReference type="EMBL" id="QFXE01000008">
    <property type="protein sequence ID" value="RDH86741.1"/>
    <property type="molecule type" value="Genomic_DNA"/>
</dbReference>
<evidence type="ECO:0000256" key="4">
    <source>
        <dbReference type="ARBA" id="ARBA00022490"/>
    </source>
</evidence>
<reference evidence="13 14" key="1">
    <citation type="journal article" date="2018" name="ISME J.">
        <title>Endosymbiont genomes yield clues of tubeworm success.</title>
        <authorList>
            <person name="Li Y."/>
            <person name="Liles M.R."/>
            <person name="Halanych K.M."/>
        </authorList>
    </citation>
    <scope>NUCLEOTIDE SEQUENCE [LARGE SCALE GENOMIC DNA]</scope>
    <source>
        <strain evidence="13">A1462</strain>
    </source>
</reference>
<feature type="coiled-coil region" evidence="12">
    <location>
        <begin position="71"/>
        <end position="98"/>
    </location>
</feature>
<evidence type="ECO:0000256" key="3">
    <source>
        <dbReference type="ARBA" id="ARBA00015195"/>
    </source>
</evidence>
<keyword evidence="5 13" id="KW-0132">Cell division</keyword>
<dbReference type="GO" id="GO:0043093">
    <property type="term" value="P:FtsZ-dependent cytokinesis"/>
    <property type="evidence" value="ECO:0007669"/>
    <property type="project" value="TreeGrafter"/>
</dbReference>
<evidence type="ECO:0000256" key="9">
    <source>
        <dbReference type="ARBA" id="ARBA00024910"/>
    </source>
</evidence>
<gene>
    <name evidence="13" type="ORF">DIZ78_07545</name>
</gene>
<keyword evidence="14" id="KW-1185">Reference proteome</keyword>
<dbReference type="SUPFAM" id="SSF102829">
    <property type="entry name" value="Cell division protein ZapA-like"/>
    <property type="match status" value="1"/>
</dbReference>
<dbReference type="GO" id="GO:0000917">
    <property type="term" value="P:division septum assembly"/>
    <property type="evidence" value="ECO:0007669"/>
    <property type="project" value="UniProtKB-KW"/>
</dbReference>
<sequence length="104" mass="11924">MSETQIPVTVLILDKEYRVTCEPEERESLIDTARFLDDKMRDIRKAGRVIGTERIAVMAALNIAHELLEQRSSKSSDVQNISRRIQNLQEKIEIALNSSNQLEL</sequence>
<keyword evidence="6 12" id="KW-0175">Coiled coil</keyword>
<evidence type="ECO:0000256" key="12">
    <source>
        <dbReference type="SAM" id="Coils"/>
    </source>
</evidence>
<dbReference type="GO" id="GO:0032153">
    <property type="term" value="C:cell division site"/>
    <property type="evidence" value="ECO:0007669"/>
    <property type="project" value="TreeGrafter"/>
</dbReference>
<dbReference type="InterPro" id="IPR042233">
    <property type="entry name" value="Cell_div_ZapA_N"/>
</dbReference>
<dbReference type="Gene3D" id="1.20.5.50">
    <property type="match status" value="1"/>
</dbReference>
<dbReference type="InterPro" id="IPR036192">
    <property type="entry name" value="Cell_div_ZapA-like_sf"/>
</dbReference>
<dbReference type="Proteomes" id="UP000254771">
    <property type="component" value="Unassembled WGS sequence"/>
</dbReference>
<keyword evidence="4" id="KW-0963">Cytoplasm</keyword>
<evidence type="ECO:0000256" key="7">
    <source>
        <dbReference type="ARBA" id="ARBA00023210"/>
    </source>
</evidence>
<keyword evidence="7" id="KW-0717">Septation</keyword>
<protein>
    <recommendedName>
        <fullName evidence="3">Cell division protein ZapA</fullName>
    </recommendedName>
    <alternativeName>
        <fullName evidence="11">Z ring-associated protein ZapA</fullName>
    </alternativeName>
</protein>
<dbReference type="GO" id="GO:0030428">
    <property type="term" value="C:cell septum"/>
    <property type="evidence" value="ECO:0007669"/>
    <property type="project" value="TreeGrafter"/>
</dbReference>